<sequence>MISHQLAAMASDWSVLVCNGLLQSLHFVPAAAFLRSHPPGAYTTTRTMDQASCLLLWERHMARLFQSMRLVAKEMPALYPKEIQHSSANWETGIKYKLQSSLQVGLVRSLELKNMNDELVISVLASGNTDNAEPCPQQKQSVCDLYVHISSHVVLPQVTPAHLAVMGPGRNLPLAKLSSWAKTRQILEQLRPRDATEVLLSKDGHKLLEGLLTNFFVVVNINPTKYEEGQQHSEDYLWENIEVQTAPLKEGVLPGVIRKLIIESFLERRIRFREVAPVWEDRHIWKEAFITSSLRLVQPVASVQAPSPWNANFIPEKWLQCHWERFKFEGSTKITEQIKDDIISRARMEGVSLQTLLTSST</sequence>
<protein>
    <submittedName>
        <fullName evidence="1">Uncharacterized protein</fullName>
    </submittedName>
</protein>
<evidence type="ECO:0000313" key="1">
    <source>
        <dbReference type="EMBL" id="KAJ7555869.1"/>
    </source>
</evidence>
<gene>
    <name evidence="1" type="ORF">O6H91_05G058100</name>
</gene>
<comment type="caution">
    <text evidence="1">The sequence shown here is derived from an EMBL/GenBank/DDBJ whole genome shotgun (WGS) entry which is preliminary data.</text>
</comment>
<accession>A0ACC2DNJ7</accession>
<keyword evidence="2" id="KW-1185">Reference proteome</keyword>
<proteinExistence type="predicted"/>
<reference evidence="2" key="1">
    <citation type="journal article" date="2024" name="Proc. Natl. Acad. Sci. U.S.A.">
        <title>Extraordinary preservation of gene collinearity over three hundred million years revealed in homosporous lycophytes.</title>
        <authorList>
            <person name="Li C."/>
            <person name="Wickell D."/>
            <person name="Kuo L.Y."/>
            <person name="Chen X."/>
            <person name="Nie B."/>
            <person name="Liao X."/>
            <person name="Peng D."/>
            <person name="Ji J."/>
            <person name="Jenkins J."/>
            <person name="Williams M."/>
            <person name="Shu S."/>
            <person name="Plott C."/>
            <person name="Barry K."/>
            <person name="Rajasekar S."/>
            <person name="Grimwood J."/>
            <person name="Han X."/>
            <person name="Sun S."/>
            <person name="Hou Z."/>
            <person name="He W."/>
            <person name="Dai G."/>
            <person name="Sun C."/>
            <person name="Schmutz J."/>
            <person name="Leebens-Mack J.H."/>
            <person name="Li F.W."/>
            <person name="Wang L."/>
        </authorList>
    </citation>
    <scope>NUCLEOTIDE SEQUENCE [LARGE SCALE GENOMIC DNA]</scope>
    <source>
        <strain evidence="2">cv. PW_Plant_1</strain>
    </source>
</reference>
<organism evidence="1 2">
    <name type="scientific">Diphasiastrum complanatum</name>
    <name type="common">Issler's clubmoss</name>
    <name type="synonym">Lycopodium complanatum</name>
    <dbReference type="NCBI Taxonomy" id="34168"/>
    <lineage>
        <taxon>Eukaryota</taxon>
        <taxon>Viridiplantae</taxon>
        <taxon>Streptophyta</taxon>
        <taxon>Embryophyta</taxon>
        <taxon>Tracheophyta</taxon>
        <taxon>Lycopodiopsida</taxon>
        <taxon>Lycopodiales</taxon>
        <taxon>Lycopodiaceae</taxon>
        <taxon>Lycopodioideae</taxon>
        <taxon>Diphasiastrum</taxon>
    </lineage>
</organism>
<name>A0ACC2DNJ7_DIPCM</name>
<dbReference type="Proteomes" id="UP001162992">
    <property type="component" value="Chromosome 5"/>
</dbReference>
<dbReference type="EMBL" id="CM055096">
    <property type="protein sequence ID" value="KAJ7555869.1"/>
    <property type="molecule type" value="Genomic_DNA"/>
</dbReference>
<evidence type="ECO:0000313" key="2">
    <source>
        <dbReference type="Proteomes" id="UP001162992"/>
    </source>
</evidence>